<evidence type="ECO:0000256" key="4">
    <source>
        <dbReference type="ARBA" id="ARBA00022448"/>
    </source>
</evidence>
<dbReference type="GO" id="GO:0032259">
    <property type="term" value="P:methylation"/>
    <property type="evidence" value="ECO:0007669"/>
    <property type="project" value="UniProtKB-KW"/>
</dbReference>
<comment type="function">
    <text evidence="16">Mitochondrial transporter that mediates uptake of thiamine diphosphate (ThDP) into mitochondria.</text>
</comment>
<dbReference type="AlphaFoldDB" id="W9R3C0"/>
<keyword evidence="6" id="KW-0479">Metal-binding</keyword>
<accession>W9R3C0</accession>
<dbReference type="GO" id="GO:0016491">
    <property type="term" value="F:oxidoreductase activity"/>
    <property type="evidence" value="ECO:0007669"/>
    <property type="project" value="UniProtKB-KW"/>
</dbReference>
<evidence type="ECO:0000259" key="19">
    <source>
        <dbReference type="PROSITE" id="PS51183"/>
    </source>
</evidence>
<dbReference type="InterPro" id="IPR003349">
    <property type="entry name" value="JmjN"/>
</dbReference>
<dbReference type="FunFam" id="2.60.120.650:FF:000016">
    <property type="entry name" value="Lysine-specific demethylase isoform A"/>
    <property type="match status" value="1"/>
</dbReference>
<keyword evidence="7" id="KW-0677">Repeat</keyword>
<keyword evidence="15" id="KW-0539">Nucleus</keyword>
<dbReference type="InterPro" id="IPR023395">
    <property type="entry name" value="MCP_dom_sf"/>
</dbReference>
<dbReference type="eggNOG" id="KOG0752">
    <property type="taxonomic scope" value="Eukaryota"/>
</dbReference>
<keyword evidence="21" id="KW-0808">Transferase</keyword>
<feature type="repeat" description="Solcar" evidence="17">
    <location>
        <begin position="1"/>
        <end position="45"/>
    </location>
</feature>
<proteinExistence type="inferred from homology"/>
<dbReference type="InterPro" id="IPR018108">
    <property type="entry name" value="MCP_transmembrane"/>
</dbReference>
<sequence length="1195" mass="133580">MVQATKDIFRDEGLPGFWRGNVPALLMVMPYTAIQFTVLHKLKTFAAGSSKSEDHINLSPYLSYISGALAGCAATVGSYPFDLLRTILASQGEPKVYPTMSSAFLDIIRTRGARGLYAGLSPTLVEIVPYAGLQFGTYDTFKRWTLAWNRSQLSKTNSINGDDGVSSFQLFLCGLAAGTCAKLVCHPLDVVKKRFQIEGLQRHPRYGARVEHRAYRNMFDALRRITQSEGLAGLYKGIVPSTVKAAPAGAVTFVAYEYISDWCQVPENGDNEGVKVRTSHGLVFRIPIPFPLVCVLFCFSPVCSAKETKTEAYRERLRNEMVERRVCLSKEVKNGLEFLKRKRLQRMKSNTVTEPVSISNMMARSGGDALRASASCGVRLHSNSYLFSHPNGALNGKDVISKRKVDKFDTSDLEWTEKIPECPVYCPTKEEFEDPLVYLQKIAPEASRYGMIKIVSPLTASVPAGVVLMKEKAGFKFTTRVQPLRLAEWDTDDKVTFFMSGRNYTFRDFEKMANKVFSRRYYSAGCLPPTYLEKEFWHEIACGKTETVEYACDVDGTAFSSSPDDELGCSKWNLKRLSRLPKSVLRLLETAIPGVTDPMLYIGMLFSVFAWHVEDHYLYSINYHHCGASKTWYGIPGHAALQFEKVVREHVYTHDILSTDGEDGAFDVLLGKTTLFPPNILVEHGIPVYKAVQKPGEFIVTFPRAYHAGFSHGFNCGEAVNFAIGDWFPLGAVASQRYALLNRVPLLPHEELLCKEAMILYMSIELEDSDYFSADIVTHRCIKTSFVKFMRFQHRARWLLIKSGACSGVFPNPNGTIVCSLCKRDCYVAYINCGCYMHPVCLRHDVRCLDLSCGRNFTLFVREDISEMEVAAKKFEMEAGIMGEINQQAKSGDGLYSYPSLNISSGIEDGYFPYCTIKPVSIPTFGDTAQNESQELEPVSRIAPMLNSGTISLNSDVSETSTSCVVSTLCSLAEPLESASASNNVYGNTSFHTKNIDSRKSSEEPSRSAVESCLSSSSCDEHLNAYPDNFRATNARPAVHQDSDDSDSEIFRVKRRSTQKVDKRNTNDGKKSMHSDHQGFKRLKKFQPEGRTGGVTSSDCFRIVESNSKLTTTNHRAPEIALADRSARGSTIPISIKFKKLTSDHDINRQREQPRKDRLQLEFSKSMRESPPIEIGPKRLKVRGPTFLGSESRLD</sequence>
<gene>
    <name evidence="21" type="ORF">L484_017744</name>
</gene>
<feature type="region of interest" description="Disordered" evidence="18">
    <location>
        <begin position="982"/>
        <end position="1009"/>
    </location>
</feature>
<feature type="domain" description="JmjC" evidence="20">
    <location>
        <begin position="569"/>
        <end position="739"/>
    </location>
</feature>
<dbReference type="Gene3D" id="2.60.120.650">
    <property type="entry name" value="Cupin"/>
    <property type="match status" value="1"/>
</dbReference>
<evidence type="ECO:0000313" key="21">
    <source>
        <dbReference type="EMBL" id="EXB66507.1"/>
    </source>
</evidence>
<dbReference type="GO" id="GO:0005634">
    <property type="term" value="C:nucleus"/>
    <property type="evidence" value="ECO:0007669"/>
    <property type="project" value="TreeGrafter"/>
</dbReference>
<evidence type="ECO:0000313" key="22">
    <source>
        <dbReference type="Proteomes" id="UP000030645"/>
    </source>
</evidence>
<evidence type="ECO:0000256" key="2">
    <source>
        <dbReference type="ARBA" id="ARBA00004225"/>
    </source>
</evidence>
<dbReference type="PANTHER" id="PTHR10694">
    <property type="entry name" value="LYSINE-SPECIFIC DEMETHYLASE"/>
    <property type="match status" value="1"/>
</dbReference>
<dbReference type="FunFam" id="1.50.40.10:FF:000011">
    <property type="entry name" value="Mitochondrial thiamine pyrophosphate carrier 1"/>
    <property type="match status" value="1"/>
</dbReference>
<keyword evidence="11" id="KW-0805">Transcription regulation</keyword>
<evidence type="ECO:0000256" key="8">
    <source>
        <dbReference type="ARBA" id="ARBA00022989"/>
    </source>
</evidence>
<feature type="compositionally biased region" description="Polar residues" evidence="18">
    <location>
        <begin position="983"/>
        <end position="993"/>
    </location>
</feature>
<dbReference type="GO" id="GO:0141052">
    <property type="term" value="F:histone H3 demethylase activity"/>
    <property type="evidence" value="ECO:0007669"/>
    <property type="project" value="UniProtKB-ARBA"/>
</dbReference>
<evidence type="ECO:0000256" key="7">
    <source>
        <dbReference type="ARBA" id="ARBA00022737"/>
    </source>
</evidence>
<dbReference type="GO" id="GO:0040029">
    <property type="term" value="P:epigenetic regulation of gene expression"/>
    <property type="evidence" value="ECO:0007669"/>
    <property type="project" value="UniProtKB-ARBA"/>
</dbReference>
<keyword evidence="14" id="KW-0804">Transcription</keyword>
<evidence type="ECO:0000256" key="6">
    <source>
        <dbReference type="ARBA" id="ARBA00022723"/>
    </source>
</evidence>
<dbReference type="InterPro" id="IPR002067">
    <property type="entry name" value="MCP"/>
</dbReference>
<evidence type="ECO:0000256" key="18">
    <source>
        <dbReference type="SAM" id="MobiDB-lite"/>
    </source>
</evidence>
<evidence type="ECO:0000259" key="20">
    <source>
        <dbReference type="PROSITE" id="PS51184"/>
    </source>
</evidence>
<reference evidence="22" key="1">
    <citation type="submission" date="2013-01" db="EMBL/GenBank/DDBJ databases">
        <title>Draft Genome Sequence of a Mulberry Tree, Morus notabilis C.K. Schneid.</title>
        <authorList>
            <person name="He N."/>
            <person name="Zhao S."/>
        </authorList>
    </citation>
    <scope>NUCLEOTIDE SEQUENCE</scope>
</reference>
<evidence type="ECO:0000256" key="12">
    <source>
        <dbReference type="ARBA" id="ARBA00023128"/>
    </source>
</evidence>
<dbReference type="PANTHER" id="PTHR10694:SF33">
    <property type="entry name" value="LYSINE-SPECIFIC DEMETHYLASE 5"/>
    <property type="match status" value="1"/>
</dbReference>
<dbReference type="GO" id="GO:0090422">
    <property type="term" value="F:thiamine pyrophosphate transmembrane transporter activity"/>
    <property type="evidence" value="ECO:0007669"/>
    <property type="project" value="UniProtKB-ARBA"/>
</dbReference>
<dbReference type="GO" id="GO:0008168">
    <property type="term" value="F:methyltransferase activity"/>
    <property type="evidence" value="ECO:0007669"/>
    <property type="project" value="UniProtKB-KW"/>
</dbReference>
<comment type="cofactor">
    <cofactor evidence="1">
        <name>Fe(2+)</name>
        <dbReference type="ChEBI" id="CHEBI:29033"/>
    </cofactor>
</comment>
<dbReference type="Pfam" id="PF00153">
    <property type="entry name" value="Mito_carr"/>
    <property type="match status" value="3"/>
</dbReference>
<organism evidence="21 22">
    <name type="scientific">Morus notabilis</name>
    <dbReference type="NCBI Taxonomy" id="981085"/>
    <lineage>
        <taxon>Eukaryota</taxon>
        <taxon>Viridiplantae</taxon>
        <taxon>Streptophyta</taxon>
        <taxon>Embryophyta</taxon>
        <taxon>Tracheophyta</taxon>
        <taxon>Spermatophyta</taxon>
        <taxon>Magnoliopsida</taxon>
        <taxon>eudicotyledons</taxon>
        <taxon>Gunneridae</taxon>
        <taxon>Pentapetalae</taxon>
        <taxon>rosids</taxon>
        <taxon>fabids</taxon>
        <taxon>Rosales</taxon>
        <taxon>Moraceae</taxon>
        <taxon>Moreae</taxon>
        <taxon>Morus</taxon>
    </lineage>
</organism>
<dbReference type="EMBL" id="KE344549">
    <property type="protein sequence ID" value="EXB66507.1"/>
    <property type="molecule type" value="Genomic_DNA"/>
</dbReference>
<dbReference type="SMART" id="SM00545">
    <property type="entry name" value="JmjN"/>
    <property type="match status" value="1"/>
</dbReference>
<keyword evidence="21" id="KW-0489">Methyltransferase</keyword>
<dbReference type="PROSITE" id="PS51184">
    <property type="entry name" value="JMJC"/>
    <property type="match status" value="1"/>
</dbReference>
<name>W9R3C0_9ROSA</name>
<keyword evidence="8" id="KW-1133">Transmembrane helix</keyword>
<dbReference type="PRINTS" id="PR00926">
    <property type="entry name" value="MITOCARRIER"/>
</dbReference>
<dbReference type="GO" id="GO:0000785">
    <property type="term" value="C:chromatin"/>
    <property type="evidence" value="ECO:0007669"/>
    <property type="project" value="TreeGrafter"/>
</dbReference>
<keyword evidence="12" id="KW-0496">Mitochondrion</keyword>
<keyword evidence="9" id="KW-0560">Oxidoreductase</keyword>
<feature type="compositionally biased region" description="Basic and acidic residues" evidence="18">
    <location>
        <begin position="1059"/>
        <end position="1078"/>
    </location>
</feature>
<keyword evidence="4" id="KW-0813">Transport</keyword>
<feature type="repeat" description="Solcar" evidence="17">
    <location>
        <begin position="165"/>
        <end position="262"/>
    </location>
</feature>
<evidence type="ECO:0000256" key="17">
    <source>
        <dbReference type="PROSITE-ProRule" id="PRU00282"/>
    </source>
</evidence>
<dbReference type="PROSITE" id="PS51183">
    <property type="entry name" value="JMJN"/>
    <property type="match status" value="1"/>
</dbReference>
<dbReference type="SUPFAM" id="SSF51197">
    <property type="entry name" value="Clavaminate synthase-like"/>
    <property type="match status" value="1"/>
</dbReference>
<keyword evidence="22" id="KW-1185">Reference proteome</keyword>
<dbReference type="InterPro" id="IPR004198">
    <property type="entry name" value="Znf_C5HC2"/>
</dbReference>
<evidence type="ECO:0000256" key="1">
    <source>
        <dbReference type="ARBA" id="ARBA00001954"/>
    </source>
</evidence>
<dbReference type="GO" id="GO:0031966">
    <property type="term" value="C:mitochondrial membrane"/>
    <property type="evidence" value="ECO:0007669"/>
    <property type="project" value="UniProtKB-SubCell"/>
</dbReference>
<evidence type="ECO:0000256" key="14">
    <source>
        <dbReference type="ARBA" id="ARBA00023163"/>
    </source>
</evidence>
<keyword evidence="5 17" id="KW-0812">Transmembrane</keyword>
<dbReference type="InterPro" id="IPR003347">
    <property type="entry name" value="JmjC_dom"/>
</dbReference>
<comment type="similarity">
    <text evidence="3">Belongs to the mitochondrial carrier (TC 2.A.29) family.</text>
</comment>
<evidence type="ECO:0000256" key="11">
    <source>
        <dbReference type="ARBA" id="ARBA00023015"/>
    </source>
</evidence>
<feature type="repeat" description="Solcar" evidence="17">
    <location>
        <begin position="58"/>
        <end position="144"/>
    </location>
</feature>
<dbReference type="SMART" id="SM00558">
    <property type="entry name" value="JmjC"/>
    <property type="match status" value="1"/>
</dbReference>
<feature type="compositionally biased region" description="Basic and acidic residues" evidence="18">
    <location>
        <begin position="994"/>
        <end position="1006"/>
    </location>
</feature>
<keyword evidence="10" id="KW-0408">Iron</keyword>
<dbReference type="Proteomes" id="UP000030645">
    <property type="component" value="Unassembled WGS sequence"/>
</dbReference>
<dbReference type="STRING" id="981085.W9R3C0"/>
<evidence type="ECO:0000256" key="10">
    <source>
        <dbReference type="ARBA" id="ARBA00023004"/>
    </source>
</evidence>
<dbReference type="Pfam" id="PF02375">
    <property type="entry name" value="JmjN"/>
    <property type="match status" value="1"/>
</dbReference>
<comment type="subcellular location">
    <subcellularLocation>
        <location evidence="2">Mitochondrion membrane</location>
        <topology evidence="2">Multi-pass membrane protein</topology>
    </subcellularLocation>
</comment>
<evidence type="ECO:0000256" key="16">
    <source>
        <dbReference type="ARBA" id="ARBA00055350"/>
    </source>
</evidence>
<dbReference type="Gene3D" id="1.50.40.10">
    <property type="entry name" value="Mitochondrial carrier domain"/>
    <property type="match status" value="1"/>
</dbReference>
<dbReference type="eggNOG" id="KOG1246">
    <property type="taxonomic scope" value="Eukaryota"/>
</dbReference>
<evidence type="ECO:0000256" key="3">
    <source>
        <dbReference type="ARBA" id="ARBA00006375"/>
    </source>
</evidence>
<dbReference type="Pfam" id="PF02373">
    <property type="entry name" value="JmjC"/>
    <property type="match status" value="1"/>
</dbReference>
<dbReference type="SUPFAM" id="SSF103506">
    <property type="entry name" value="Mitochondrial carrier"/>
    <property type="match status" value="1"/>
</dbReference>
<keyword evidence="13 17" id="KW-0472">Membrane</keyword>
<evidence type="ECO:0000256" key="5">
    <source>
        <dbReference type="ARBA" id="ARBA00022692"/>
    </source>
</evidence>
<evidence type="ECO:0000256" key="9">
    <source>
        <dbReference type="ARBA" id="ARBA00023002"/>
    </source>
</evidence>
<feature type="domain" description="JmjN" evidence="19">
    <location>
        <begin position="422"/>
        <end position="463"/>
    </location>
</feature>
<evidence type="ECO:0000256" key="13">
    <source>
        <dbReference type="ARBA" id="ARBA00023136"/>
    </source>
</evidence>
<dbReference type="GO" id="GO:0046872">
    <property type="term" value="F:metal ion binding"/>
    <property type="evidence" value="ECO:0007669"/>
    <property type="project" value="UniProtKB-KW"/>
</dbReference>
<feature type="region of interest" description="Disordered" evidence="18">
    <location>
        <begin position="1035"/>
        <end position="1078"/>
    </location>
</feature>
<feature type="region of interest" description="Disordered" evidence="18">
    <location>
        <begin position="1167"/>
        <end position="1195"/>
    </location>
</feature>
<evidence type="ECO:0000256" key="15">
    <source>
        <dbReference type="ARBA" id="ARBA00023242"/>
    </source>
</evidence>
<protein>
    <submittedName>
        <fullName evidence="21">Lysine-specific demethylase REF6</fullName>
    </submittedName>
</protein>
<dbReference type="Pfam" id="PF02928">
    <property type="entry name" value="zf-C5HC2"/>
    <property type="match status" value="1"/>
</dbReference>
<dbReference type="PROSITE" id="PS50920">
    <property type="entry name" value="SOLCAR"/>
    <property type="match status" value="3"/>
</dbReference>